<dbReference type="InterPro" id="IPR019430">
    <property type="entry name" value="7TM_GPCR_serpentine_rcpt_Srx"/>
</dbReference>
<protein>
    <submittedName>
        <fullName evidence="8">G_PROTEIN_RECEP_F1_2 domain-containing protein</fullName>
    </submittedName>
</protein>
<dbReference type="PROSITE" id="PS50262">
    <property type="entry name" value="G_PROTEIN_RECEP_F1_2"/>
    <property type="match status" value="1"/>
</dbReference>
<dbReference type="WBParaSite" id="HCON_00039750-00001">
    <property type="protein sequence ID" value="HCON_00039750-00001"/>
    <property type="gene ID" value="HCON_00039750"/>
</dbReference>
<feature type="transmembrane region" description="Helical" evidence="5">
    <location>
        <begin position="230"/>
        <end position="249"/>
    </location>
</feature>
<dbReference type="Proteomes" id="UP000025227">
    <property type="component" value="Unplaced"/>
</dbReference>
<dbReference type="CDD" id="cd00637">
    <property type="entry name" value="7tm_classA_rhodopsin-like"/>
    <property type="match status" value="1"/>
</dbReference>
<keyword evidence="2 5" id="KW-0812">Transmembrane</keyword>
<evidence type="ECO:0000256" key="1">
    <source>
        <dbReference type="ARBA" id="ARBA00004370"/>
    </source>
</evidence>
<evidence type="ECO:0000259" key="6">
    <source>
        <dbReference type="PROSITE" id="PS50262"/>
    </source>
</evidence>
<evidence type="ECO:0000256" key="3">
    <source>
        <dbReference type="ARBA" id="ARBA00022989"/>
    </source>
</evidence>
<dbReference type="SUPFAM" id="SSF81321">
    <property type="entry name" value="Family A G protein-coupled receptor-like"/>
    <property type="match status" value="1"/>
</dbReference>
<dbReference type="PANTHER" id="PTHR23017:SF3">
    <property type="entry name" value="G-PROTEIN COUPLED RECEPTORS FAMILY 1 PROFILE DOMAIN-CONTAINING PROTEIN"/>
    <property type="match status" value="1"/>
</dbReference>
<name>A0A7I4Y2H6_HAECO</name>
<feature type="transmembrane region" description="Helical" evidence="5">
    <location>
        <begin position="136"/>
        <end position="156"/>
    </location>
</feature>
<feature type="transmembrane region" description="Helical" evidence="5">
    <location>
        <begin position="305"/>
        <end position="323"/>
    </location>
</feature>
<keyword evidence="3 5" id="KW-1133">Transmembrane helix</keyword>
<organism evidence="7 8">
    <name type="scientific">Haemonchus contortus</name>
    <name type="common">Barber pole worm</name>
    <dbReference type="NCBI Taxonomy" id="6289"/>
    <lineage>
        <taxon>Eukaryota</taxon>
        <taxon>Metazoa</taxon>
        <taxon>Ecdysozoa</taxon>
        <taxon>Nematoda</taxon>
        <taxon>Chromadorea</taxon>
        <taxon>Rhabditida</taxon>
        <taxon>Rhabditina</taxon>
        <taxon>Rhabditomorpha</taxon>
        <taxon>Strongyloidea</taxon>
        <taxon>Trichostrongylidae</taxon>
        <taxon>Haemonchus</taxon>
    </lineage>
</organism>
<dbReference type="PROSITE" id="PS00237">
    <property type="entry name" value="G_PROTEIN_RECEP_F1_1"/>
    <property type="match status" value="1"/>
</dbReference>
<sequence length="333" mass="38017">MSCTCLISHRRRILCQSCNACAEFHFRKNISCSEGAVVCWGSQMETTTNVEIYEHEKIRNISLATVTAIIGILGLALNSLSAVVMMRLPIFRNPFGLLMAFHSMSNACLLAIFLFWVTPSMLFRLFNGWQTTGIVIGQLAILFQTLSYHTILFIAINRFTAIAFPTVYRSYFTIRNTYFVIAFIATISIAYSSVYFKDDCDFYFDDNTLIWIFADTKCGAILSFYVDLCYNVTLFGVVATFDMVTLWKIRKAQKKSKLFALHVQSDATVARRRRDVLFFVQAFTNTLIYCFMLICFHVLSNAVHGVYTILFTTTAWELAHAAGGNHRWKQPRT</sequence>
<evidence type="ECO:0000313" key="8">
    <source>
        <dbReference type="WBParaSite" id="HCON_00039750-00001"/>
    </source>
</evidence>
<keyword evidence="7" id="KW-1185">Reference proteome</keyword>
<feature type="transmembrane region" description="Helical" evidence="5">
    <location>
        <begin position="276"/>
        <end position="299"/>
    </location>
</feature>
<dbReference type="InterPro" id="IPR017452">
    <property type="entry name" value="GPCR_Rhodpsn_7TM"/>
</dbReference>
<keyword evidence="4 5" id="KW-0472">Membrane</keyword>
<feature type="domain" description="G-protein coupled receptors family 1 profile" evidence="6">
    <location>
        <begin position="77"/>
        <end position="292"/>
    </location>
</feature>
<evidence type="ECO:0000313" key="7">
    <source>
        <dbReference type="Proteomes" id="UP000025227"/>
    </source>
</evidence>
<dbReference type="GO" id="GO:0004930">
    <property type="term" value="F:G protein-coupled receptor activity"/>
    <property type="evidence" value="ECO:0007669"/>
    <property type="project" value="InterPro"/>
</dbReference>
<dbReference type="InterPro" id="IPR000276">
    <property type="entry name" value="GPCR_Rhodpsn"/>
</dbReference>
<evidence type="ECO:0000256" key="2">
    <source>
        <dbReference type="ARBA" id="ARBA00022692"/>
    </source>
</evidence>
<dbReference type="Gene3D" id="1.20.1070.10">
    <property type="entry name" value="Rhodopsin 7-helix transmembrane proteins"/>
    <property type="match status" value="1"/>
</dbReference>
<feature type="transmembrane region" description="Helical" evidence="5">
    <location>
        <begin position="95"/>
        <end position="116"/>
    </location>
</feature>
<reference evidence="8" key="1">
    <citation type="submission" date="2020-12" db="UniProtKB">
        <authorList>
            <consortium name="WormBaseParasite"/>
        </authorList>
    </citation>
    <scope>IDENTIFICATION</scope>
    <source>
        <strain evidence="8">MHco3</strain>
    </source>
</reference>
<proteinExistence type="predicted"/>
<dbReference type="OrthoDB" id="5817761at2759"/>
<accession>A0A7I4Y2H6</accession>
<dbReference type="OMA" id="WIFADTK"/>
<dbReference type="GO" id="GO:0016020">
    <property type="term" value="C:membrane"/>
    <property type="evidence" value="ECO:0007669"/>
    <property type="project" value="UniProtKB-SubCell"/>
</dbReference>
<evidence type="ECO:0000256" key="4">
    <source>
        <dbReference type="ARBA" id="ARBA00023136"/>
    </source>
</evidence>
<dbReference type="AlphaFoldDB" id="A0A7I4Y2H6"/>
<feature type="transmembrane region" description="Helical" evidence="5">
    <location>
        <begin position="61"/>
        <end position="83"/>
    </location>
</feature>
<comment type="subcellular location">
    <subcellularLocation>
        <location evidence="1">Membrane</location>
    </subcellularLocation>
</comment>
<feature type="transmembrane region" description="Helical" evidence="5">
    <location>
        <begin position="177"/>
        <end position="196"/>
    </location>
</feature>
<evidence type="ECO:0000256" key="5">
    <source>
        <dbReference type="SAM" id="Phobius"/>
    </source>
</evidence>
<dbReference type="Pfam" id="PF10328">
    <property type="entry name" value="7TM_GPCR_Srx"/>
    <property type="match status" value="1"/>
</dbReference>
<dbReference type="PANTHER" id="PTHR23017">
    <property type="entry name" value="SERPENTINE RECEPTOR, CLASS X"/>
    <property type="match status" value="1"/>
</dbReference>